<proteinExistence type="predicted"/>
<feature type="domain" description="Nucleotide-diphospho-sugar transferase" evidence="2">
    <location>
        <begin position="138"/>
        <end position="277"/>
    </location>
</feature>
<sequence length="379" mass="42433">MRLIYAALMLGMLDCYSWTTEAHGRKAVKPKFDPSFLKDFWNSGGPRLPAREFVEAVQAASLTVVDRQSRQRRLVLLSLVNEFSFGGAGLWELFLSNLRNITFHRRDGSPDHLANHLVARLMTVPNATANHCNQISNRFGTKCVTIASPIFTADNYGYKTPAYYGLSFVKVLTILDALTLGVDVFFLDSDQIFFRNPLPYMLARDIDVLVTGDCGARDDETPAARFPKINSNIGLLYFRSTPMVTRAVNEWLSYLVRKARDRRPVLDQGTFVGAMEAVSTDVGVQRMSVAMLLPDFFPHRCMSPCGCNTVGLSPGQLGRKLYRTEGGRCQPVFVRKWYHFHVPCNGDMNSKATALVKLLQLYQQVVGPVNSLSDPFDAL</sequence>
<dbReference type="InterPro" id="IPR052636">
    <property type="entry name" value="UDP-D-xylose:L-fucose_XylT"/>
</dbReference>
<evidence type="ECO:0000313" key="3">
    <source>
        <dbReference type="EMBL" id="GIL85971.1"/>
    </source>
</evidence>
<reference evidence="3" key="1">
    <citation type="journal article" date="2021" name="Proc. Natl. Acad. Sci. U.S.A.">
        <title>Three genomes in the algal genus Volvox reveal the fate of a haploid sex-determining region after a transition to homothallism.</title>
        <authorList>
            <person name="Yamamoto K."/>
            <person name="Hamaji T."/>
            <person name="Kawai-Toyooka H."/>
            <person name="Matsuzaki R."/>
            <person name="Takahashi F."/>
            <person name="Nishimura Y."/>
            <person name="Kawachi M."/>
            <person name="Noguchi H."/>
            <person name="Minakuchi Y."/>
            <person name="Umen J.G."/>
            <person name="Toyoda A."/>
            <person name="Nozaki H."/>
        </authorList>
    </citation>
    <scope>NUCLEOTIDE SEQUENCE</scope>
    <source>
        <strain evidence="4">NIES-3785</strain>
        <strain evidence="3">NIES-3786</strain>
    </source>
</reference>
<dbReference type="InterPro" id="IPR005069">
    <property type="entry name" value="Nucl-diP-sugar_transferase"/>
</dbReference>
<dbReference type="GO" id="GO:0005794">
    <property type="term" value="C:Golgi apparatus"/>
    <property type="evidence" value="ECO:0007669"/>
    <property type="project" value="TreeGrafter"/>
</dbReference>
<keyword evidence="5" id="KW-1185">Reference proteome</keyword>
<organism evidence="3 5">
    <name type="scientific">Volvox reticuliferus</name>
    <dbReference type="NCBI Taxonomy" id="1737510"/>
    <lineage>
        <taxon>Eukaryota</taxon>
        <taxon>Viridiplantae</taxon>
        <taxon>Chlorophyta</taxon>
        <taxon>core chlorophytes</taxon>
        <taxon>Chlorophyceae</taxon>
        <taxon>CS clade</taxon>
        <taxon>Chlamydomonadales</taxon>
        <taxon>Volvocaceae</taxon>
        <taxon>Volvox</taxon>
    </lineage>
</organism>
<dbReference type="EMBL" id="BNCP01000034">
    <property type="protein sequence ID" value="GIL85971.1"/>
    <property type="molecule type" value="Genomic_DNA"/>
</dbReference>
<protein>
    <recommendedName>
        <fullName evidence="2">Nucleotide-diphospho-sugar transferase domain-containing protein</fullName>
    </recommendedName>
</protein>
<comment type="caution">
    <text evidence="3">The sequence shown here is derived from an EMBL/GenBank/DDBJ whole genome shotgun (WGS) entry which is preliminary data.</text>
</comment>
<dbReference type="Proteomes" id="UP000722791">
    <property type="component" value="Unassembled WGS sequence"/>
</dbReference>
<feature type="chain" id="PRO_5035391171" description="Nucleotide-diphospho-sugar transferase domain-containing protein" evidence="1">
    <location>
        <begin position="25"/>
        <end position="379"/>
    </location>
</feature>
<dbReference type="GO" id="GO:0016757">
    <property type="term" value="F:glycosyltransferase activity"/>
    <property type="evidence" value="ECO:0007669"/>
    <property type="project" value="TreeGrafter"/>
</dbReference>
<dbReference type="PANTHER" id="PTHR47032">
    <property type="entry name" value="UDP-D-XYLOSE:L-FUCOSE ALPHA-1,3-D-XYLOSYLTRANSFERASE-RELATED"/>
    <property type="match status" value="1"/>
</dbReference>
<dbReference type="Pfam" id="PF03407">
    <property type="entry name" value="Nucleotid_trans"/>
    <property type="match status" value="1"/>
</dbReference>
<evidence type="ECO:0000313" key="4">
    <source>
        <dbReference type="EMBL" id="GIM04449.1"/>
    </source>
</evidence>
<dbReference type="AlphaFoldDB" id="A0A8J4CM88"/>
<accession>A0A8J4CM88</accession>
<dbReference type="OrthoDB" id="523104at2759"/>
<dbReference type="EMBL" id="BNCQ01000016">
    <property type="protein sequence ID" value="GIM04449.1"/>
    <property type="molecule type" value="Genomic_DNA"/>
</dbReference>
<evidence type="ECO:0000313" key="5">
    <source>
        <dbReference type="Proteomes" id="UP000747110"/>
    </source>
</evidence>
<dbReference type="PANTHER" id="PTHR47032:SF1">
    <property type="entry name" value="UDP-D-XYLOSE:L-FUCOSE ALPHA-1,3-D-XYLOSYLTRANSFERASE-RELATED"/>
    <property type="match status" value="1"/>
</dbReference>
<gene>
    <name evidence="3" type="ORF">Vretifemale_14490</name>
    <name evidence="4" type="ORF">Vretimale_8957</name>
</gene>
<dbReference type="Proteomes" id="UP000747110">
    <property type="component" value="Unassembled WGS sequence"/>
</dbReference>
<evidence type="ECO:0000259" key="2">
    <source>
        <dbReference type="Pfam" id="PF03407"/>
    </source>
</evidence>
<name>A0A8J4CM88_9CHLO</name>
<evidence type="ECO:0000256" key="1">
    <source>
        <dbReference type="SAM" id="SignalP"/>
    </source>
</evidence>
<keyword evidence="1" id="KW-0732">Signal</keyword>
<feature type="signal peptide" evidence="1">
    <location>
        <begin position="1"/>
        <end position="24"/>
    </location>
</feature>